<name>A0ABR2TV73_9ROSI</name>
<comment type="caution">
    <text evidence="2">The sequence shown here is derived from an EMBL/GenBank/DDBJ whole genome shotgun (WGS) entry which is preliminary data.</text>
</comment>
<feature type="compositionally biased region" description="Polar residues" evidence="1">
    <location>
        <begin position="63"/>
        <end position="86"/>
    </location>
</feature>
<proteinExistence type="predicted"/>
<organism evidence="2 3">
    <name type="scientific">Hibiscus sabdariffa</name>
    <name type="common">roselle</name>
    <dbReference type="NCBI Taxonomy" id="183260"/>
    <lineage>
        <taxon>Eukaryota</taxon>
        <taxon>Viridiplantae</taxon>
        <taxon>Streptophyta</taxon>
        <taxon>Embryophyta</taxon>
        <taxon>Tracheophyta</taxon>
        <taxon>Spermatophyta</taxon>
        <taxon>Magnoliopsida</taxon>
        <taxon>eudicotyledons</taxon>
        <taxon>Gunneridae</taxon>
        <taxon>Pentapetalae</taxon>
        <taxon>rosids</taxon>
        <taxon>malvids</taxon>
        <taxon>Malvales</taxon>
        <taxon>Malvaceae</taxon>
        <taxon>Malvoideae</taxon>
        <taxon>Hibiscus</taxon>
    </lineage>
</organism>
<sequence length="166" mass="17338">MGINVVFNETVFPCASAPNSVSSESFTSSTVPILTNASTTPSTIASVPVEVPAEPSPSSTTPDLSNAVQDEIPSSTTPDHPTQLITEQGAVLPHSHRGVSPLVNHEPSPTCSSMAILPDTSASCSTTQLNQHAMITRSKQSDDLVITAFSDADWSSDVDDRRSTTG</sequence>
<feature type="compositionally biased region" description="Low complexity" evidence="1">
    <location>
        <begin position="50"/>
        <end position="62"/>
    </location>
</feature>
<keyword evidence="3" id="KW-1185">Reference proteome</keyword>
<evidence type="ECO:0000256" key="1">
    <source>
        <dbReference type="SAM" id="MobiDB-lite"/>
    </source>
</evidence>
<dbReference type="Proteomes" id="UP001396334">
    <property type="component" value="Unassembled WGS sequence"/>
</dbReference>
<evidence type="ECO:0000313" key="3">
    <source>
        <dbReference type="Proteomes" id="UP001396334"/>
    </source>
</evidence>
<protein>
    <submittedName>
        <fullName evidence="2">Uncharacterized protein</fullName>
    </submittedName>
</protein>
<gene>
    <name evidence="2" type="ORF">V6N11_016513</name>
</gene>
<reference evidence="2 3" key="1">
    <citation type="journal article" date="2024" name="G3 (Bethesda)">
        <title>Genome assembly of Hibiscus sabdariffa L. provides insights into metabolisms of medicinal natural products.</title>
        <authorList>
            <person name="Kim T."/>
        </authorList>
    </citation>
    <scope>NUCLEOTIDE SEQUENCE [LARGE SCALE GENOMIC DNA]</scope>
    <source>
        <strain evidence="2">TK-2024</strain>
        <tissue evidence="2">Old leaves</tissue>
    </source>
</reference>
<feature type="region of interest" description="Disordered" evidence="1">
    <location>
        <begin position="50"/>
        <end position="88"/>
    </location>
</feature>
<accession>A0ABR2TV73</accession>
<dbReference type="EMBL" id="JBBPBN010000004">
    <property type="protein sequence ID" value="KAK9041411.1"/>
    <property type="molecule type" value="Genomic_DNA"/>
</dbReference>
<evidence type="ECO:0000313" key="2">
    <source>
        <dbReference type="EMBL" id="KAK9041411.1"/>
    </source>
</evidence>